<keyword evidence="1" id="KW-1133">Transmembrane helix</keyword>
<keyword evidence="1" id="KW-0472">Membrane</keyword>
<sequence>MLPINVQSRNVCIPMSRNSSFVMDEEGDWLCEAGEYRDYIHYICASQPSLRRPDPGNWFTPLAKRRARVKVLELDPMPLQRHFDGPNDVKRLEDYLSGPRATRGPTVGRRVVIMEGLRPDYIRVLGEHYGMEPSFFDMQARKGTTFKFDESFDNSKLPSLLEPNRSMCIRYYELWAYTGDICGPFNKLVHHDSNKGNLFLWCSQTGRPILWHNWKYGRGTPPQDQLLLVVPRKCSVWVKKDNPNNPNEWEVVALCDPPPEEIYHEWRPVNNDQRSKHNAIYALAAGTLQPFDGGYEDFIPPTKGFFQFKQWRTPSTMLTPDSAWPVKLTRRSMLDDLFYYYLNHAALLNDYHDPSFFIKKIAAARYLQLIAFVGHQVASIRAADWSGKDDNEALETKWSQFRSAQYIADIEATHLSLGISWGDPSASNDSDWRSSSKDLQYISRRLAALRADYDHLTTAMVGLGGMIGNRQALADATQSLRAAKTVKGLTFIAMFYIPLTFTAGLFSMTDGFSPGAREFKLYFAASIPTLVLTFVVMFFIQIGYNEKGVWSVRHFLDSILGTLQSMKSNQR</sequence>
<accession>A0A6A6DG26</accession>
<protein>
    <recommendedName>
        <fullName evidence="4">Cora-domain-containing protein</fullName>
    </recommendedName>
</protein>
<dbReference type="EMBL" id="ML994689">
    <property type="protein sequence ID" value="KAF2177342.1"/>
    <property type="molecule type" value="Genomic_DNA"/>
</dbReference>
<evidence type="ECO:0000256" key="1">
    <source>
        <dbReference type="SAM" id="Phobius"/>
    </source>
</evidence>
<dbReference type="OrthoDB" id="3231000at2759"/>
<dbReference type="Gene3D" id="1.20.58.340">
    <property type="entry name" value="Magnesium transport protein CorA, transmembrane region"/>
    <property type="match status" value="1"/>
</dbReference>
<dbReference type="AlphaFoldDB" id="A0A6A6DG26"/>
<keyword evidence="1" id="KW-0812">Transmembrane</keyword>
<feature type="transmembrane region" description="Helical" evidence="1">
    <location>
        <begin position="488"/>
        <end position="509"/>
    </location>
</feature>
<dbReference type="Proteomes" id="UP000800200">
    <property type="component" value="Unassembled WGS sequence"/>
</dbReference>
<organism evidence="2 3">
    <name type="scientific">Zopfia rhizophila CBS 207.26</name>
    <dbReference type="NCBI Taxonomy" id="1314779"/>
    <lineage>
        <taxon>Eukaryota</taxon>
        <taxon>Fungi</taxon>
        <taxon>Dikarya</taxon>
        <taxon>Ascomycota</taxon>
        <taxon>Pezizomycotina</taxon>
        <taxon>Dothideomycetes</taxon>
        <taxon>Dothideomycetes incertae sedis</taxon>
        <taxon>Zopfiaceae</taxon>
        <taxon>Zopfia</taxon>
    </lineage>
</organism>
<evidence type="ECO:0008006" key="4">
    <source>
        <dbReference type="Google" id="ProtNLM"/>
    </source>
</evidence>
<proteinExistence type="predicted"/>
<keyword evidence="3" id="KW-1185">Reference proteome</keyword>
<evidence type="ECO:0000313" key="2">
    <source>
        <dbReference type="EMBL" id="KAF2177342.1"/>
    </source>
</evidence>
<feature type="transmembrane region" description="Helical" evidence="1">
    <location>
        <begin position="521"/>
        <end position="544"/>
    </location>
</feature>
<name>A0A6A6DG26_9PEZI</name>
<evidence type="ECO:0000313" key="3">
    <source>
        <dbReference type="Proteomes" id="UP000800200"/>
    </source>
</evidence>
<gene>
    <name evidence="2" type="ORF">K469DRAFT_755152</name>
</gene>
<reference evidence="2" key="1">
    <citation type="journal article" date="2020" name="Stud. Mycol.">
        <title>101 Dothideomycetes genomes: a test case for predicting lifestyles and emergence of pathogens.</title>
        <authorList>
            <person name="Haridas S."/>
            <person name="Albert R."/>
            <person name="Binder M."/>
            <person name="Bloem J."/>
            <person name="Labutti K."/>
            <person name="Salamov A."/>
            <person name="Andreopoulos B."/>
            <person name="Baker S."/>
            <person name="Barry K."/>
            <person name="Bills G."/>
            <person name="Bluhm B."/>
            <person name="Cannon C."/>
            <person name="Castanera R."/>
            <person name="Culley D."/>
            <person name="Daum C."/>
            <person name="Ezra D."/>
            <person name="Gonzalez J."/>
            <person name="Henrissat B."/>
            <person name="Kuo A."/>
            <person name="Liang C."/>
            <person name="Lipzen A."/>
            <person name="Lutzoni F."/>
            <person name="Magnuson J."/>
            <person name="Mondo S."/>
            <person name="Nolan M."/>
            <person name="Ohm R."/>
            <person name="Pangilinan J."/>
            <person name="Park H.-J."/>
            <person name="Ramirez L."/>
            <person name="Alfaro M."/>
            <person name="Sun H."/>
            <person name="Tritt A."/>
            <person name="Yoshinaga Y."/>
            <person name="Zwiers L.-H."/>
            <person name="Turgeon B."/>
            <person name="Goodwin S."/>
            <person name="Spatafora J."/>
            <person name="Crous P."/>
            <person name="Grigoriev I."/>
        </authorList>
    </citation>
    <scope>NUCLEOTIDE SEQUENCE</scope>
    <source>
        <strain evidence="2">CBS 207.26</strain>
    </source>
</reference>